<keyword evidence="4" id="KW-0804">Transcription</keyword>
<accession>A0A7J8R1M5</accession>
<dbReference type="InterPro" id="IPR003340">
    <property type="entry name" value="B3_DNA-bd"/>
</dbReference>
<sequence length="235" mass="27197">MSTGTIPTDEGKLLIQDTGKSNVYNMMCIENSNDAFSSESMEADTSDDILLDLSLSLSYGVGECSDHHNLNSLNKKFNRELTLTLFNKRQTIGNSKFSTDRNKRNRVKIETELRHHAHDDPWCIKKQLYKSDLRNLSRLLLPSELVESHVLLHWNADQLAQIQQGLPILAWDCDTNIQHYKKYKRWTNRANVLIKNWTANFVKGRDLKLSDGIGPYWDIHNLRFKFSVPNRALNH</sequence>
<gene>
    <name evidence="6" type="ORF">Godav_019768</name>
</gene>
<keyword evidence="5" id="KW-0539">Nucleus</keyword>
<evidence type="ECO:0000256" key="1">
    <source>
        <dbReference type="ARBA" id="ARBA00004123"/>
    </source>
</evidence>
<protein>
    <recommendedName>
        <fullName evidence="8">TF-B3 domain-containing protein</fullName>
    </recommendedName>
</protein>
<dbReference type="Gene3D" id="2.40.330.10">
    <property type="entry name" value="DNA-binding pseudobarrel domain"/>
    <property type="match status" value="1"/>
</dbReference>
<proteinExistence type="predicted"/>
<evidence type="ECO:0000256" key="4">
    <source>
        <dbReference type="ARBA" id="ARBA00023163"/>
    </source>
</evidence>
<dbReference type="GO" id="GO:0003677">
    <property type="term" value="F:DNA binding"/>
    <property type="evidence" value="ECO:0007669"/>
    <property type="project" value="UniProtKB-KW"/>
</dbReference>
<dbReference type="GO" id="GO:0005634">
    <property type="term" value="C:nucleus"/>
    <property type="evidence" value="ECO:0007669"/>
    <property type="project" value="UniProtKB-SubCell"/>
</dbReference>
<evidence type="ECO:0000313" key="6">
    <source>
        <dbReference type="EMBL" id="MBA0607473.1"/>
    </source>
</evidence>
<evidence type="ECO:0000256" key="3">
    <source>
        <dbReference type="ARBA" id="ARBA00023125"/>
    </source>
</evidence>
<evidence type="ECO:0000256" key="5">
    <source>
        <dbReference type="ARBA" id="ARBA00023242"/>
    </source>
</evidence>
<evidence type="ECO:0000256" key="2">
    <source>
        <dbReference type="ARBA" id="ARBA00023015"/>
    </source>
</evidence>
<reference evidence="6 7" key="1">
    <citation type="journal article" date="2019" name="Genome Biol. Evol.">
        <title>Insights into the evolution of the New World diploid cottons (Gossypium, subgenus Houzingenia) based on genome sequencing.</title>
        <authorList>
            <person name="Grover C.E."/>
            <person name="Arick M.A. 2nd"/>
            <person name="Thrash A."/>
            <person name="Conover J.L."/>
            <person name="Sanders W.S."/>
            <person name="Peterson D.G."/>
            <person name="Frelichowski J.E."/>
            <person name="Scheffler J.A."/>
            <person name="Scheffler B.E."/>
            <person name="Wendel J.F."/>
        </authorList>
    </citation>
    <scope>NUCLEOTIDE SEQUENCE [LARGE SCALE GENOMIC DNA]</scope>
    <source>
        <strain evidence="6">27</strain>
        <tissue evidence="6">Leaf</tissue>
    </source>
</reference>
<dbReference type="EMBL" id="JABFAC010000002">
    <property type="protein sequence ID" value="MBA0607473.1"/>
    <property type="molecule type" value="Genomic_DNA"/>
</dbReference>
<keyword evidence="3" id="KW-0238">DNA-binding</keyword>
<keyword evidence="2" id="KW-0805">Transcription regulation</keyword>
<dbReference type="Proteomes" id="UP000593561">
    <property type="component" value="Unassembled WGS sequence"/>
</dbReference>
<dbReference type="InterPro" id="IPR015300">
    <property type="entry name" value="DNA-bd_pseudobarrel_sf"/>
</dbReference>
<name>A0A7J8R1M5_GOSDV</name>
<evidence type="ECO:0000313" key="7">
    <source>
        <dbReference type="Proteomes" id="UP000593561"/>
    </source>
</evidence>
<dbReference type="PANTHER" id="PTHR34269:SF11">
    <property type="entry name" value="B3 DOMAIN PROTEIN"/>
    <property type="match status" value="1"/>
</dbReference>
<dbReference type="SUPFAM" id="SSF101936">
    <property type="entry name" value="DNA-binding pseudobarrel domain"/>
    <property type="match status" value="1"/>
</dbReference>
<comment type="subcellular location">
    <subcellularLocation>
        <location evidence="1">Nucleus</location>
    </subcellularLocation>
</comment>
<comment type="caution">
    <text evidence="6">The sequence shown here is derived from an EMBL/GenBank/DDBJ whole genome shotgun (WGS) entry which is preliminary data.</text>
</comment>
<keyword evidence="7" id="KW-1185">Reference proteome</keyword>
<dbReference type="AlphaFoldDB" id="A0A7J8R1M5"/>
<evidence type="ECO:0008006" key="8">
    <source>
        <dbReference type="Google" id="ProtNLM"/>
    </source>
</evidence>
<dbReference type="CDD" id="cd10017">
    <property type="entry name" value="B3_DNA"/>
    <property type="match status" value="1"/>
</dbReference>
<organism evidence="6 7">
    <name type="scientific">Gossypium davidsonii</name>
    <name type="common">Davidson's cotton</name>
    <name type="synonym">Gossypium klotzschianum subsp. davidsonii</name>
    <dbReference type="NCBI Taxonomy" id="34287"/>
    <lineage>
        <taxon>Eukaryota</taxon>
        <taxon>Viridiplantae</taxon>
        <taxon>Streptophyta</taxon>
        <taxon>Embryophyta</taxon>
        <taxon>Tracheophyta</taxon>
        <taxon>Spermatophyta</taxon>
        <taxon>Magnoliopsida</taxon>
        <taxon>eudicotyledons</taxon>
        <taxon>Gunneridae</taxon>
        <taxon>Pentapetalae</taxon>
        <taxon>rosids</taxon>
        <taxon>malvids</taxon>
        <taxon>Malvales</taxon>
        <taxon>Malvaceae</taxon>
        <taxon>Malvoideae</taxon>
        <taxon>Gossypium</taxon>
    </lineage>
</organism>
<dbReference type="InterPro" id="IPR051442">
    <property type="entry name" value="B3_domain"/>
</dbReference>
<dbReference type="PANTHER" id="PTHR34269">
    <property type="entry name" value="TRANSCRIPTION FACTOR B3-DOMAIN FAMILY-RELATED"/>
    <property type="match status" value="1"/>
</dbReference>